<accession>A0ACB5RE01</accession>
<comment type="caution">
    <text evidence="1">The sequence shown here is derived from an EMBL/GenBank/DDBJ whole genome shotgun (WGS) entry which is preliminary data.</text>
</comment>
<reference evidence="1" key="1">
    <citation type="journal article" date="2025" name="Int. J. Syst. Evol. Microbiol.">
        <title>Inconstantimicrobium mannanitabidum sp. nov., a novel member of the family Clostridiaceae isolated from anoxic soil under the treatment of reductive soil disinfestation.</title>
        <authorList>
            <person name="Ueki A."/>
            <person name="Tonouchi A."/>
            <person name="Honma S."/>
            <person name="Kaku N."/>
            <person name="Ueki K."/>
        </authorList>
    </citation>
    <scope>NUCLEOTIDE SEQUENCE</scope>
    <source>
        <strain evidence="1">TW13</strain>
    </source>
</reference>
<dbReference type="EMBL" id="BROD01000001">
    <property type="protein sequence ID" value="GKX67340.1"/>
    <property type="molecule type" value="Genomic_DNA"/>
</dbReference>
<organism evidence="1 2">
    <name type="scientific">Inconstantimicrobium mannanitabidum</name>
    <dbReference type="NCBI Taxonomy" id="1604901"/>
    <lineage>
        <taxon>Bacteria</taxon>
        <taxon>Bacillati</taxon>
        <taxon>Bacillota</taxon>
        <taxon>Clostridia</taxon>
        <taxon>Eubacteriales</taxon>
        <taxon>Clostridiaceae</taxon>
        <taxon>Inconstantimicrobium</taxon>
    </lineage>
</organism>
<evidence type="ECO:0000313" key="1">
    <source>
        <dbReference type="EMBL" id="GKX67340.1"/>
    </source>
</evidence>
<evidence type="ECO:0000313" key="2">
    <source>
        <dbReference type="Proteomes" id="UP001058074"/>
    </source>
</evidence>
<keyword evidence="2" id="KW-1185">Reference proteome</keyword>
<dbReference type="Proteomes" id="UP001058074">
    <property type="component" value="Unassembled WGS sequence"/>
</dbReference>
<sequence>MKRSLIFSISLICISTILVGCSSQNKSSKISISQGQQQNADSKKNNVTPEIDYSNFKGFNMNKDDLKLQVNGKNFNFKLPIYLDKNRYYFPLNEFIDQLNGKVNLENNLINMKIDNKTYSIDIKDNIAICPDKKFKLKKSLLQENKIFYIGLSDLSNMLNLYTRWNKDTKTISCKIDGFSKSTDVTPYQGKIKKLGFLRLEDVGVSSQSYDKDYFERLRLIGNYLNERKVPYHIAWIPRFVIPSCKIDNDPLVKNNFDIAEMVFSLDFFLTHNGVIGLHGYTHQYNNTESTVGCEFGKCQPSPEICKERIEKALSTASYLDIPVDFFEAPHYEITPAQNKVVEKYFKILYYPFCDLGPRYIDLTKPQLSPYNKSSYYISSPLDYIPVDKEDSALKRIKNSSINNMGSVFYHPNLEKKFITLSQDSDGSPTFTYQANSTLKKLIDILQSKGFNIAKVTDIH</sequence>
<name>A0ACB5RE01_9CLOT</name>
<proteinExistence type="predicted"/>
<protein>
    <submittedName>
        <fullName evidence="1">Uncharacterized protein</fullName>
    </submittedName>
</protein>
<gene>
    <name evidence="1" type="ORF">rsdtw13_25980</name>
</gene>